<keyword evidence="10" id="KW-0238">DNA-binding</keyword>
<evidence type="ECO:0000256" key="4">
    <source>
        <dbReference type="ARBA" id="ARBA00022491"/>
    </source>
</evidence>
<feature type="modified residue" description="4-aspartylphosphate" evidence="17">
    <location>
        <position position="15"/>
    </location>
</feature>
<proteinExistence type="predicted"/>
<keyword evidence="11" id="KW-0010">Activator</keyword>
<dbReference type="Gene3D" id="1.10.10.60">
    <property type="entry name" value="Homeodomain-like"/>
    <property type="match status" value="1"/>
</dbReference>
<keyword evidence="7" id="KW-0067">ATP-binding</keyword>
<dbReference type="InterPro" id="IPR027417">
    <property type="entry name" value="P-loop_NTPase"/>
</dbReference>
<gene>
    <name evidence="20" type="primary">ntrC</name>
    <name evidence="20" type="ORF">RCA23_c15750</name>
</gene>
<dbReference type="Pfam" id="PF25601">
    <property type="entry name" value="AAA_lid_14"/>
    <property type="match status" value="1"/>
</dbReference>
<keyword evidence="4" id="KW-0678">Repressor</keyword>
<dbReference type="PRINTS" id="PR01590">
    <property type="entry name" value="HTHFIS"/>
</dbReference>
<dbReference type="EMBL" id="CP003984">
    <property type="protein sequence ID" value="AII87112.1"/>
    <property type="molecule type" value="Genomic_DNA"/>
</dbReference>
<dbReference type="SMART" id="SM00382">
    <property type="entry name" value="AAA"/>
    <property type="match status" value="1"/>
</dbReference>
<evidence type="ECO:0000313" key="20">
    <source>
        <dbReference type="EMBL" id="AII87112.1"/>
    </source>
</evidence>
<dbReference type="InterPro" id="IPR058031">
    <property type="entry name" value="AAA_lid_NorR"/>
</dbReference>
<dbReference type="Pfam" id="PF14532">
    <property type="entry name" value="Sigma54_activ_2"/>
    <property type="match status" value="1"/>
</dbReference>
<evidence type="ECO:0000256" key="1">
    <source>
        <dbReference type="ARBA" id="ARBA00004496"/>
    </source>
</evidence>
<evidence type="ECO:0000256" key="17">
    <source>
        <dbReference type="PROSITE-ProRule" id="PRU00169"/>
    </source>
</evidence>
<keyword evidence="5 17" id="KW-0597">Phosphoprotein</keyword>
<dbReference type="InterPro" id="IPR003593">
    <property type="entry name" value="AAA+_ATPase"/>
</dbReference>
<feature type="domain" description="Sigma-54 factor interaction" evidence="18">
    <location>
        <begin position="102"/>
        <end position="300"/>
    </location>
</feature>
<dbReference type="GO" id="GO:0043565">
    <property type="term" value="F:sequence-specific DNA binding"/>
    <property type="evidence" value="ECO:0007669"/>
    <property type="project" value="InterPro"/>
</dbReference>
<dbReference type="InterPro" id="IPR025944">
    <property type="entry name" value="Sigma_54_int_dom_CS"/>
</dbReference>
<feature type="domain" description="Response regulatory" evidence="19">
    <location>
        <begin position="1"/>
        <end position="80"/>
    </location>
</feature>
<dbReference type="AlphaFoldDB" id="A0AAN0VIF8"/>
<dbReference type="KEGG" id="ptp:RCA23_c15750"/>
<reference evidence="20 21" key="1">
    <citation type="journal article" date="2014" name="ISME J.">
        <title>Adaptation of an abundant Roseobacter RCA organism to pelagic systems revealed by genomic and transcriptomic analyses.</title>
        <authorList>
            <person name="Voget S."/>
            <person name="Wemheuer B."/>
            <person name="Brinkhoff T."/>
            <person name="Vollmers J."/>
            <person name="Dietrich S."/>
            <person name="Giebel H.A."/>
            <person name="Beardsley C."/>
            <person name="Sardemann C."/>
            <person name="Bakenhus I."/>
            <person name="Billerbeck S."/>
            <person name="Daniel R."/>
            <person name="Simon M."/>
        </authorList>
    </citation>
    <scope>NUCLEOTIDE SEQUENCE [LARGE SCALE GENOMIC DNA]</scope>
    <source>
        <strain evidence="20 21">RCA23</strain>
    </source>
</reference>
<evidence type="ECO:0000256" key="15">
    <source>
        <dbReference type="ARBA" id="ARBA00031910"/>
    </source>
</evidence>
<keyword evidence="13" id="KW-0535">Nitrogen fixation</keyword>
<dbReference type="PANTHER" id="PTHR32071">
    <property type="entry name" value="TRANSCRIPTIONAL REGULATORY PROTEIN"/>
    <property type="match status" value="1"/>
</dbReference>
<dbReference type="PROSITE" id="PS50110">
    <property type="entry name" value="RESPONSE_REGULATORY"/>
    <property type="match status" value="1"/>
</dbReference>
<evidence type="ECO:0000256" key="9">
    <source>
        <dbReference type="ARBA" id="ARBA00023015"/>
    </source>
</evidence>
<dbReference type="GO" id="GO:0006355">
    <property type="term" value="P:regulation of DNA-templated transcription"/>
    <property type="evidence" value="ECO:0007669"/>
    <property type="project" value="InterPro"/>
</dbReference>
<keyword evidence="8" id="KW-0902">Two-component regulatory system</keyword>
<dbReference type="PROSITE" id="PS50045">
    <property type="entry name" value="SIGMA54_INTERACT_4"/>
    <property type="match status" value="1"/>
</dbReference>
<dbReference type="Gene3D" id="3.40.50.2300">
    <property type="match status" value="1"/>
</dbReference>
<dbReference type="InterPro" id="IPR002078">
    <property type="entry name" value="Sigma_54_int"/>
</dbReference>
<dbReference type="GO" id="GO:0000160">
    <property type="term" value="P:phosphorelay signal transduction system"/>
    <property type="evidence" value="ECO:0007669"/>
    <property type="project" value="UniProtKB-KW"/>
</dbReference>
<protein>
    <recommendedName>
        <fullName evidence="2">DNA-binding transcriptional regulator NtrC</fullName>
    </recommendedName>
    <alternativeName>
        <fullName evidence="14">Nitrogen regulation protein NR(I)</fullName>
    </alternativeName>
    <alternativeName>
        <fullName evidence="15">Nitrogen regulator I</fullName>
    </alternativeName>
</protein>
<evidence type="ECO:0000259" key="18">
    <source>
        <dbReference type="PROSITE" id="PS50045"/>
    </source>
</evidence>
<evidence type="ECO:0000256" key="8">
    <source>
        <dbReference type="ARBA" id="ARBA00023012"/>
    </source>
</evidence>
<evidence type="ECO:0000256" key="7">
    <source>
        <dbReference type="ARBA" id="ARBA00022840"/>
    </source>
</evidence>
<evidence type="ECO:0000256" key="13">
    <source>
        <dbReference type="ARBA" id="ARBA00023231"/>
    </source>
</evidence>
<dbReference type="PROSITE" id="PS00688">
    <property type="entry name" value="SIGMA54_INTERACT_3"/>
    <property type="match status" value="1"/>
</dbReference>
<dbReference type="Proteomes" id="UP000028680">
    <property type="component" value="Chromosome"/>
</dbReference>
<evidence type="ECO:0000256" key="3">
    <source>
        <dbReference type="ARBA" id="ARBA00022490"/>
    </source>
</evidence>
<evidence type="ECO:0000256" key="12">
    <source>
        <dbReference type="ARBA" id="ARBA00023163"/>
    </source>
</evidence>
<dbReference type="InterPro" id="IPR001789">
    <property type="entry name" value="Sig_transdc_resp-reg_receiver"/>
</dbReference>
<dbReference type="SUPFAM" id="SSF52540">
    <property type="entry name" value="P-loop containing nucleoside triphosphate hydrolases"/>
    <property type="match status" value="1"/>
</dbReference>
<keyword evidence="12" id="KW-0804">Transcription</keyword>
<dbReference type="InterPro" id="IPR009057">
    <property type="entry name" value="Homeodomain-like_sf"/>
</dbReference>
<evidence type="ECO:0000256" key="5">
    <source>
        <dbReference type="ARBA" id="ARBA00022553"/>
    </source>
</evidence>
<dbReference type="Gene3D" id="3.40.50.300">
    <property type="entry name" value="P-loop containing nucleotide triphosphate hydrolases"/>
    <property type="match status" value="1"/>
</dbReference>
<dbReference type="Pfam" id="PF00072">
    <property type="entry name" value="Response_reg"/>
    <property type="match status" value="1"/>
</dbReference>
<comment type="function">
    <text evidence="16">Member of the two-component regulatory system NtrB/NtrC, which controls expression of the nitrogen-regulated (ntr) genes in response to nitrogen limitation. Phosphorylated NtrC binds directly to DNA and stimulates the formation of open promoter-sigma54-RNA polymerase complexes.</text>
</comment>
<dbReference type="SUPFAM" id="SSF46689">
    <property type="entry name" value="Homeodomain-like"/>
    <property type="match status" value="1"/>
</dbReference>
<evidence type="ECO:0000256" key="10">
    <source>
        <dbReference type="ARBA" id="ARBA00023125"/>
    </source>
</evidence>
<dbReference type="SUPFAM" id="SSF52172">
    <property type="entry name" value="CheY-like"/>
    <property type="match status" value="1"/>
</dbReference>
<dbReference type="Gene3D" id="1.10.8.60">
    <property type="match status" value="1"/>
</dbReference>
<evidence type="ECO:0000256" key="11">
    <source>
        <dbReference type="ARBA" id="ARBA00023159"/>
    </source>
</evidence>
<dbReference type="PANTHER" id="PTHR32071:SF95">
    <property type="entry name" value="DNA-BINDING TRANSCRIPTIONAL REGULATOR NTRC"/>
    <property type="match status" value="1"/>
</dbReference>
<name>A0AAN0VIF8_9RHOB</name>
<keyword evidence="9" id="KW-0805">Transcription regulation</keyword>
<keyword evidence="21" id="KW-1185">Reference proteome</keyword>
<evidence type="ECO:0000259" key="19">
    <source>
        <dbReference type="PROSITE" id="PS50110"/>
    </source>
</evidence>
<dbReference type="InterPro" id="IPR002197">
    <property type="entry name" value="HTH_Fis"/>
</dbReference>
<evidence type="ECO:0000256" key="16">
    <source>
        <dbReference type="ARBA" id="ARBA00043886"/>
    </source>
</evidence>
<evidence type="ECO:0000313" key="21">
    <source>
        <dbReference type="Proteomes" id="UP000028680"/>
    </source>
</evidence>
<dbReference type="Pfam" id="PF02954">
    <property type="entry name" value="HTH_8"/>
    <property type="match status" value="1"/>
</dbReference>
<accession>A0AAN0VIF8</accession>
<comment type="subcellular location">
    <subcellularLocation>
        <location evidence="1">Cytoplasm</location>
    </subcellularLocation>
</comment>
<evidence type="ECO:0000256" key="2">
    <source>
        <dbReference type="ARBA" id="ARBA00019059"/>
    </source>
</evidence>
<organism evidence="20 21">
    <name type="scientific">Planktomarina temperata RCA23</name>
    <dbReference type="NCBI Taxonomy" id="666509"/>
    <lineage>
        <taxon>Bacteria</taxon>
        <taxon>Pseudomonadati</taxon>
        <taxon>Pseudomonadota</taxon>
        <taxon>Alphaproteobacteria</taxon>
        <taxon>Rhodobacterales</taxon>
        <taxon>Paracoccaceae</taxon>
        <taxon>Planktomarina</taxon>
    </lineage>
</organism>
<dbReference type="InterPro" id="IPR011006">
    <property type="entry name" value="CheY-like_superfamily"/>
</dbReference>
<dbReference type="GO" id="GO:0005737">
    <property type="term" value="C:cytoplasm"/>
    <property type="evidence" value="ECO:0007669"/>
    <property type="project" value="UniProtKB-SubCell"/>
</dbReference>
<keyword evidence="6" id="KW-0547">Nucleotide-binding</keyword>
<evidence type="ECO:0000256" key="14">
    <source>
        <dbReference type="ARBA" id="ARBA00029881"/>
    </source>
</evidence>
<sequence length="414" mass="45282">MRWVEDGKGDLVVSDVVMPDGNGLENLPQITKLRPNLPVIIISAQNTIVTAIRANEAKAFDYLPKPFDLPELMHRAAKALERRHPPQVSGDVAEVQDAEIPLVGQSTAMQTLYRLIARAMNAPAPVLVLGEAGTGKSLIASSLHKFSKRADQPMVVLHPEMMESQSTIRDALMRCVSGTLILDGVSDLSPAAQLRLLHILGEPGDQNLRLVSTAAPNILADVQNGNFRNDLFFRLSSLQLTVPALRERVEDISVLAQHFIATLQAEIKFELSQAGAAALRDFNWPGNVRQLQNVIGQLMMESPNTLLDGNAVKEVLKKAGPSNAISALLPSESLAESVGLHVQRYFDLHGANLPPDGVYQRILREIEVPLIEISLAATSGNQAKCADLLGINRNTLRKKINDLEIVVTRRRKMM</sequence>
<dbReference type="GO" id="GO:0005524">
    <property type="term" value="F:ATP binding"/>
    <property type="evidence" value="ECO:0007669"/>
    <property type="project" value="UniProtKB-KW"/>
</dbReference>
<keyword evidence="3" id="KW-0963">Cytoplasm</keyword>
<evidence type="ECO:0000256" key="6">
    <source>
        <dbReference type="ARBA" id="ARBA00022741"/>
    </source>
</evidence>